<evidence type="ECO:0000256" key="7">
    <source>
        <dbReference type="ARBA" id="ARBA00022840"/>
    </source>
</evidence>
<evidence type="ECO:0000256" key="10">
    <source>
        <dbReference type="ARBA" id="ARBA00023204"/>
    </source>
</evidence>
<dbReference type="SUPFAM" id="SSF52540">
    <property type="entry name" value="P-loop containing nucleoside triphosphate hydrolases"/>
    <property type="match status" value="1"/>
</dbReference>
<accession>A0A6J1QVN2</accession>
<evidence type="ECO:0000256" key="2">
    <source>
        <dbReference type="ARBA" id="ARBA00004286"/>
    </source>
</evidence>
<keyword evidence="7" id="KW-0067">ATP-binding</keyword>
<organism evidence="14 15">
    <name type="scientific">Temnothorax curvispinosus</name>
    <dbReference type="NCBI Taxonomy" id="300111"/>
    <lineage>
        <taxon>Eukaryota</taxon>
        <taxon>Metazoa</taxon>
        <taxon>Ecdysozoa</taxon>
        <taxon>Arthropoda</taxon>
        <taxon>Hexapoda</taxon>
        <taxon>Insecta</taxon>
        <taxon>Pterygota</taxon>
        <taxon>Neoptera</taxon>
        <taxon>Endopterygota</taxon>
        <taxon>Hymenoptera</taxon>
        <taxon>Apocrita</taxon>
        <taxon>Aculeata</taxon>
        <taxon>Formicoidea</taxon>
        <taxon>Formicidae</taxon>
        <taxon>Myrmicinae</taxon>
        <taxon>Temnothorax</taxon>
    </lineage>
</organism>
<evidence type="ECO:0000256" key="3">
    <source>
        <dbReference type="ARBA" id="ARBA00006793"/>
    </source>
</evidence>
<dbReference type="GeneID" id="112464107"/>
<evidence type="ECO:0000256" key="11">
    <source>
        <dbReference type="ARBA" id="ARBA00023242"/>
    </source>
</evidence>
<evidence type="ECO:0000256" key="8">
    <source>
        <dbReference type="ARBA" id="ARBA00023054"/>
    </source>
</evidence>
<dbReference type="GO" id="GO:0003697">
    <property type="term" value="F:single-stranded DNA binding"/>
    <property type="evidence" value="ECO:0007669"/>
    <property type="project" value="TreeGrafter"/>
</dbReference>
<evidence type="ECO:0000256" key="9">
    <source>
        <dbReference type="ARBA" id="ARBA00023172"/>
    </source>
</evidence>
<keyword evidence="10" id="KW-0234">DNA repair</keyword>
<feature type="coiled-coil region" evidence="12">
    <location>
        <begin position="298"/>
        <end position="335"/>
    </location>
</feature>
<evidence type="ECO:0000256" key="1">
    <source>
        <dbReference type="ARBA" id="ARBA00004123"/>
    </source>
</evidence>
<evidence type="ECO:0000313" key="14">
    <source>
        <dbReference type="Proteomes" id="UP000504618"/>
    </source>
</evidence>
<dbReference type="GO" id="GO:0035861">
    <property type="term" value="C:site of double-strand break"/>
    <property type="evidence" value="ECO:0007669"/>
    <property type="project" value="TreeGrafter"/>
</dbReference>
<dbReference type="PANTHER" id="PTHR19306">
    <property type="entry name" value="STRUCTURAL MAINTENANCE OF CHROMOSOMES 5,6 SMC5, SMC6"/>
    <property type="match status" value="1"/>
</dbReference>
<dbReference type="GO" id="GO:0005524">
    <property type="term" value="F:ATP binding"/>
    <property type="evidence" value="ECO:0007669"/>
    <property type="project" value="UniProtKB-KW"/>
</dbReference>
<gene>
    <name evidence="15" type="primary">LOC112464107</name>
</gene>
<dbReference type="GO" id="GO:0003684">
    <property type="term" value="F:damaged DNA binding"/>
    <property type="evidence" value="ECO:0007669"/>
    <property type="project" value="TreeGrafter"/>
</dbReference>
<dbReference type="GO" id="GO:0030915">
    <property type="term" value="C:Smc5-Smc6 complex"/>
    <property type="evidence" value="ECO:0007669"/>
    <property type="project" value="TreeGrafter"/>
</dbReference>
<evidence type="ECO:0000256" key="5">
    <source>
        <dbReference type="ARBA" id="ARBA00022741"/>
    </source>
</evidence>
<evidence type="ECO:0000256" key="12">
    <source>
        <dbReference type="SAM" id="Coils"/>
    </source>
</evidence>
<feature type="domain" description="RecF/RecN/SMC N-terminal" evidence="13">
    <location>
        <begin position="168"/>
        <end position="479"/>
    </location>
</feature>
<keyword evidence="14" id="KW-1185">Reference proteome</keyword>
<dbReference type="InterPro" id="IPR027417">
    <property type="entry name" value="P-loop_NTPase"/>
</dbReference>
<keyword evidence="5" id="KW-0547">Nucleotide-binding</keyword>
<feature type="coiled-coil region" evidence="12">
    <location>
        <begin position="194"/>
        <end position="270"/>
    </location>
</feature>
<keyword evidence="6" id="KW-0227">DNA damage</keyword>
<dbReference type="Gene3D" id="3.40.50.300">
    <property type="entry name" value="P-loop containing nucleotide triphosphate hydrolases"/>
    <property type="match status" value="1"/>
</dbReference>
<dbReference type="Proteomes" id="UP000504618">
    <property type="component" value="Unplaced"/>
</dbReference>
<evidence type="ECO:0000313" key="15">
    <source>
        <dbReference type="RefSeq" id="XP_024886674.1"/>
    </source>
</evidence>
<name>A0A6J1QVN2_9HYME</name>
<dbReference type="InterPro" id="IPR003395">
    <property type="entry name" value="RecF/RecN/SMC_N"/>
</dbReference>
<dbReference type="GO" id="GO:0000724">
    <property type="term" value="P:double-strand break repair via homologous recombination"/>
    <property type="evidence" value="ECO:0007669"/>
    <property type="project" value="TreeGrafter"/>
</dbReference>
<dbReference type="Pfam" id="PF02463">
    <property type="entry name" value="SMC_N"/>
    <property type="match status" value="1"/>
</dbReference>
<protein>
    <submittedName>
        <fullName evidence="15">Structural maintenance of chromosomes protein 6-like</fullName>
    </submittedName>
</protein>
<keyword evidence="9" id="KW-0233">DNA recombination</keyword>
<evidence type="ECO:0000256" key="6">
    <source>
        <dbReference type="ARBA" id="ARBA00022763"/>
    </source>
</evidence>
<dbReference type="GO" id="GO:0005634">
    <property type="term" value="C:nucleus"/>
    <property type="evidence" value="ECO:0007669"/>
    <property type="project" value="UniProtKB-SubCell"/>
</dbReference>
<dbReference type="OrthoDB" id="10072614at2759"/>
<feature type="coiled-coil region" evidence="12">
    <location>
        <begin position="95"/>
        <end position="164"/>
    </location>
</feature>
<dbReference type="AlphaFoldDB" id="A0A6J1QVN2"/>
<evidence type="ECO:0000259" key="13">
    <source>
        <dbReference type="Pfam" id="PF02463"/>
    </source>
</evidence>
<comment type="similarity">
    <text evidence="3">Belongs to the SMC family. SMC6 subfamily.</text>
</comment>
<keyword evidence="4" id="KW-0158">Chromosome</keyword>
<sequence>MHDVRHHCTQSPQYSNLLDAMDIEDPVIANCLIDQREIECILLIPTSEEACVIMSDMTKVPRNCKRAFTLRGDTFYPDPNYRTYGGKCTRAKYLQVSVMEMMQTLKEELQIAENKKQEADAEHDAIRDKVARTNSELSNVTKTVHKLRSQQSDCSNRINELKDKIGSHEATSVDVFRNEAAELGKKIAQESSLEKALAENVQELQKTVESLDAEVKRCRDLRHNLHTVIDPLKDQIRELTRDKERHKHECQRAIRKLQEIRQAIQCATGEFEIQKRAVNKAVSNATEKGPRINTTRSANQIKTLLTELRDKIREIESQFGCLDELRRQLKEKEEKYGVNIEFAAQLKQSCEAHIERVKHRQNMFLQLRDLYSVCVQKAFTDVLSLRQYKGTVVIDHTNKLLELHVSARNDKKSGNDTRSLSGGERSYSTVAFILALWDCIQLPFYILDEFDVFMDKVNRRVIMDILLDHTKLHPQSQFAFLTPLDTSHILAEDYVTIHQLQAPERRTLNQ</sequence>
<dbReference type="Gene3D" id="1.10.287.1490">
    <property type="match status" value="1"/>
</dbReference>
<comment type="subcellular location">
    <subcellularLocation>
        <location evidence="2">Chromosome</location>
    </subcellularLocation>
    <subcellularLocation>
        <location evidence="1">Nucleus</location>
    </subcellularLocation>
</comment>
<dbReference type="RefSeq" id="XP_024886674.1">
    <property type="nucleotide sequence ID" value="XM_025030906.1"/>
</dbReference>
<proteinExistence type="inferred from homology"/>
<evidence type="ECO:0000256" key="4">
    <source>
        <dbReference type="ARBA" id="ARBA00022454"/>
    </source>
</evidence>
<keyword evidence="11" id="KW-0539">Nucleus</keyword>
<keyword evidence="8 12" id="KW-0175">Coiled coil</keyword>
<reference evidence="15" key="1">
    <citation type="submission" date="2025-08" db="UniProtKB">
        <authorList>
            <consortium name="RefSeq"/>
        </authorList>
    </citation>
    <scope>IDENTIFICATION</scope>
    <source>
        <tissue evidence="15">Whole body</tissue>
    </source>
</reference>
<dbReference type="PANTHER" id="PTHR19306:SF6">
    <property type="entry name" value="STRUCTURAL MAINTENANCE OF CHROMOSOMES PROTEIN 6"/>
    <property type="match status" value="1"/>
</dbReference>